<feature type="transmembrane region" description="Helical" evidence="2">
    <location>
        <begin position="12"/>
        <end position="37"/>
    </location>
</feature>
<evidence type="ECO:0008006" key="4">
    <source>
        <dbReference type="Google" id="ProtNLM"/>
    </source>
</evidence>
<dbReference type="EMBL" id="CDMZ01000951">
    <property type="protein sequence ID" value="CEM24534.1"/>
    <property type="molecule type" value="Genomic_DNA"/>
</dbReference>
<dbReference type="VEuPathDB" id="CryptoDB:Cvel_20598"/>
<sequence length="441" mass="46964">MVFRAVCDPVGSFGCCCCIPLRVAMMGVSVMYMVVSLLLVTNIAYTMSLVMGIVGLLMGVVGFLGAWKRNVLCLRIFFWLQLICTLLSLTHLVLLIVALAGAESELLIRQAQPDLQSASLQSLVVQAFCALLVSVWALAIAGALIREIAQGATGDEPRLQTGGRAPSMAHGPGVSRAYSKRHTKEGGALLAGERKSLLRGEGDEEGEEGEGGGGASDPEWEGVHASPPPKGVDPSPLLGDSSTKGKGKGQQQQEKEGYGAKLLREGGDRMRQAGKGLADRMRGWLSFGVHRTTGKALFCLSLRTGVMSMTVLNGLISLAAIGNIGNLLDLIVGIAVALVFAFGFWAALKINRRFLVIFFWLQVACVIASIVVIVFTIILFSWLFSSRGIATELAFLLLDCLKIFTTLYCGILTSAMVEVLSAGGEGTEMQSAEELLATFSK</sequence>
<feature type="transmembrane region" description="Helical" evidence="2">
    <location>
        <begin position="355"/>
        <end position="383"/>
    </location>
</feature>
<keyword evidence="2" id="KW-0472">Membrane</keyword>
<feature type="transmembrane region" description="Helical" evidence="2">
    <location>
        <begin position="327"/>
        <end position="348"/>
    </location>
</feature>
<accession>A0A0G4G800</accession>
<gene>
    <name evidence="3" type="ORF">Cvel_20598</name>
</gene>
<keyword evidence="2" id="KW-1133">Transmembrane helix</keyword>
<feature type="transmembrane region" description="Helical" evidence="2">
    <location>
        <begin position="76"/>
        <end position="102"/>
    </location>
</feature>
<feature type="compositionally biased region" description="Basic and acidic residues" evidence="1">
    <location>
        <begin position="253"/>
        <end position="264"/>
    </location>
</feature>
<proteinExistence type="predicted"/>
<evidence type="ECO:0000256" key="2">
    <source>
        <dbReference type="SAM" id="Phobius"/>
    </source>
</evidence>
<feature type="region of interest" description="Disordered" evidence="1">
    <location>
        <begin position="155"/>
        <end position="264"/>
    </location>
</feature>
<dbReference type="AlphaFoldDB" id="A0A0G4G800"/>
<feature type="transmembrane region" description="Helical" evidence="2">
    <location>
        <begin position="389"/>
        <end position="411"/>
    </location>
</feature>
<feature type="compositionally biased region" description="Basic and acidic residues" evidence="1">
    <location>
        <begin position="192"/>
        <end position="201"/>
    </location>
</feature>
<feature type="transmembrane region" description="Helical" evidence="2">
    <location>
        <begin position="122"/>
        <end position="145"/>
    </location>
</feature>
<feature type="transmembrane region" description="Helical" evidence="2">
    <location>
        <begin position="300"/>
        <end position="321"/>
    </location>
</feature>
<evidence type="ECO:0000313" key="3">
    <source>
        <dbReference type="EMBL" id="CEM24534.1"/>
    </source>
</evidence>
<name>A0A0G4G800_9ALVE</name>
<dbReference type="Pfam" id="PF17343">
    <property type="entry name" value="DUF5373"/>
    <property type="match status" value="1"/>
</dbReference>
<dbReference type="InterPro" id="IPR035321">
    <property type="entry name" value="DUF5373"/>
</dbReference>
<reference evidence="3" key="1">
    <citation type="submission" date="2014-11" db="EMBL/GenBank/DDBJ databases">
        <authorList>
            <person name="Otto D Thomas"/>
            <person name="Naeem Raeece"/>
        </authorList>
    </citation>
    <scope>NUCLEOTIDE SEQUENCE</scope>
</reference>
<organism evidence="3">
    <name type="scientific">Chromera velia CCMP2878</name>
    <dbReference type="NCBI Taxonomy" id="1169474"/>
    <lineage>
        <taxon>Eukaryota</taxon>
        <taxon>Sar</taxon>
        <taxon>Alveolata</taxon>
        <taxon>Colpodellida</taxon>
        <taxon>Chromeraceae</taxon>
        <taxon>Chromera</taxon>
    </lineage>
</organism>
<feature type="transmembrane region" description="Helical" evidence="2">
    <location>
        <begin position="43"/>
        <end position="64"/>
    </location>
</feature>
<keyword evidence="2" id="KW-0812">Transmembrane</keyword>
<evidence type="ECO:0000256" key="1">
    <source>
        <dbReference type="SAM" id="MobiDB-lite"/>
    </source>
</evidence>
<protein>
    <recommendedName>
        <fullName evidence="4">Transmembrane protein</fullName>
    </recommendedName>
</protein>